<feature type="region of interest" description="Disordered" evidence="1">
    <location>
        <begin position="209"/>
        <end position="257"/>
    </location>
</feature>
<protein>
    <submittedName>
        <fullName evidence="2">Uncharacterized protein</fullName>
    </submittedName>
</protein>
<proteinExistence type="predicted"/>
<accession>A0A9P6SPI9</accession>
<dbReference type="AlphaFoldDB" id="A0A9P6SPI9"/>
<comment type="caution">
    <text evidence="2">The sequence shown here is derived from an EMBL/GenBank/DDBJ whole genome shotgun (WGS) entry which is preliminary data.</text>
</comment>
<feature type="compositionally biased region" description="Low complexity" evidence="1">
    <location>
        <begin position="209"/>
        <end position="237"/>
    </location>
</feature>
<dbReference type="OrthoDB" id="2281547at2759"/>
<feature type="compositionally biased region" description="Gly residues" evidence="1">
    <location>
        <begin position="238"/>
        <end position="251"/>
    </location>
</feature>
<reference evidence="2" key="1">
    <citation type="journal article" date="2020" name="Fungal Divers.">
        <title>Resolving the Mortierellaceae phylogeny through synthesis of multi-gene phylogenetics and phylogenomics.</title>
        <authorList>
            <person name="Vandepol N."/>
            <person name="Liber J."/>
            <person name="Desiro A."/>
            <person name="Na H."/>
            <person name="Kennedy M."/>
            <person name="Barry K."/>
            <person name="Grigoriev I.V."/>
            <person name="Miller A.N."/>
            <person name="O'Donnell K."/>
            <person name="Stajich J.E."/>
            <person name="Bonito G."/>
        </authorList>
    </citation>
    <scope>NUCLEOTIDE SEQUENCE</scope>
    <source>
        <strain evidence="2">MES-2147</strain>
    </source>
</reference>
<dbReference type="Proteomes" id="UP000749646">
    <property type="component" value="Unassembled WGS sequence"/>
</dbReference>
<dbReference type="EMBL" id="JAAAHW010003172">
    <property type="protein sequence ID" value="KAF9987485.1"/>
    <property type="molecule type" value="Genomic_DNA"/>
</dbReference>
<name>A0A9P6SPI9_9FUNG</name>
<keyword evidence="3" id="KW-1185">Reference proteome</keyword>
<evidence type="ECO:0000313" key="3">
    <source>
        <dbReference type="Proteomes" id="UP000749646"/>
    </source>
</evidence>
<organism evidence="2 3">
    <name type="scientific">Modicella reniformis</name>
    <dbReference type="NCBI Taxonomy" id="1440133"/>
    <lineage>
        <taxon>Eukaryota</taxon>
        <taxon>Fungi</taxon>
        <taxon>Fungi incertae sedis</taxon>
        <taxon>Mucoromycota</taxon>
        <taxon>Mortierellomycotina</taxon>
        <taxon>Mortierellomycetes</taxon>
        <taxon>Mortierellales</taxon>
        <taxon>Mortierellaceae</taxon>
        <taxon>Modicella</taxon>
    </lineage>
</organism>
<evidence type="ECO:0000313" key="2">
    <source>
        <dbReference type="EMBL" id="KAF9987485.1"/>
    </source>
</evidence>
<gene>
    <name evidence="2" type="ORF">BGZ65_003372</name>
</gene>
<sequence length="322" mass="34012">MNDQGSVSATTVLRQPLKWIVPSADVAVEAAYVAVLHPPVIVAEDVAKQLAALSNQAGLNTTMGFHKDSGYLSLQESLLLRQQVAFNTLFQSCFQETTTTTTTGSTAATTAVATAAVVVAGDETKKRQASILSGTNDDKGLEISIVIQTPQPPNMILTSFLNPYTETNMTLEILIEAGTGVPTVRLVNSVVPTEPGNFGVNMMMMNHGGNINNGSNSSISSIGSGNSSGSTSTSSSSGGSGSGDSGGGGDQPHGRPFAVENETLTKVLQTCDSVPILVRWVLKRSLAWMKERNRYQSKPQTHLGRRVSSYVEEGGILKRPRV</sequence>
<evidence type="ECO:0000256" key="1">
    <source>
        <dbReference type="SAM" id="MobiDB-lite"/>
    </source>
</evidence>